<dbReference type="AlphaFoldDB" id="F9WNB7"/>
<feature type="region of interest" description="Disordered" evidence="1">
    <location>
        <begin position="239"/>
        <end position="287"/>
    </location>
</feature>
<reference evidence="2 3" key="1">
    <citation type="journal article" date="2012" name="Proc. Natl. Acad. Sci. U.S.A.">
        <title>Antigenic diversity is generated by distinct evolutionary mechanisms in African trypanosome species.</title>
        <authorList>
            <person name="Jackson A.P."/>
            <person name="Berry A."/>
            <person name="Aslett M."/>
            <person name="Allison H.C."/>
            <person name="Burton P."/>
            <person name="Vavrova-Anderson J."/>
            <person name="Brown R."/>
            <person name="Browne H."/>
            <person name="Corton N."/>
            <person name="Hauser H."/>
            <person name="Gamble J."/>
            <person name="Gilderthorp R."/>
            <person name="Marcello L."/>
            <person name="McQuillan J."/>
            <person name="Otto T.D."/>
            <person name="Quail M.A."/>
            <person name="Sanders M.J."/>
            <person name="van Tonder A."/>
            <person name="Ginger M.L."/>
            <person name="Field M.C."/>
            <person name="Barry J.D."/>
            <person name="Hertz-Fowler C."/>
            <person name="Berriman M."/>
        </authorList>
    </citation>
    <scope>NUCLEOTIDE SEQUENCE</scope>
    <source>
        <strain evidence="2 3">Y486</strain>
    </source>
</reference>
<proteinExistence type="predicted"/>
<dbReference type="EMBL" id="CAEX01002434">
    <property type="protein sequence ID" value="CCD19034.1"/>
    <property type="molecule type" value="Genomic_DNA"/>
</dbReference>
<keyword evidence="3" id="KW-1185">Reference proteome</keyword>
<accession>F9WNB7</accession>
<dbReference type="Proteomes" id="UP000009027">
    <property type="component" value="Unassembled WGS sequence"/>
</dbReference>
<evidence type="ECO:0000256" key="1">
    <source>
        <dbReference type="SAM" id="MobiDB-lite"/>
    </source>
</evidence>
<evidence type="ECO:0008006" key="4">
    <source>
        <dbReference type="Google" id="ProtNLM"/>
    </source>
</evidence>
<organism evidence="2 3">
    <name type="scientific">Trypanosoma vivax (strain Y486)</name>
    <dbReference type="NCBI Taxonomy" id="1055687"/>
    <lineage>
        <taxon>Eukaryota</taxon>
        <taxon>Discoba</taxon>
        <taxon>Euglenozoa</taxon>
        <taxon>Kinetoplastea</taxon>
        <taxon>Metakinetoplastina</taxon>
        <taxon>Trypanosomatida</taxon>
        <taxon>Trypanosomatidae</taxon>
        <taxon>Trypanosoma</taxon>
        <taxon>Duttonella</taxon>
    </lineage>
</organism>
<evidence type="ECO:0000313" key="2">
    <source>
        <dbReference type="EMBL" id="CCD19034.1"/>
    </source>
</evidence>
<protein>
    <recommendedName>
        <fullName evidence="4">LysM domain-containing protein</fullName>
    </recommendedName>
</protein>
<feature type="non-terminal residue" evidence="2">
    <location>
        <position position="322"/>
    </location>
</feature>
<dbReference type="VEuPathDB" id="TriTrypDB:TvY486_0017440"/>
<evidence type="ECO:0000313" key="3">
    <source>
        <dbReference type="Proteomes" id="UP000009027"/>
    </source>
</evidence>
<name>F9WNB7_TRYVY</name>
<gene>
    <name evidence="2" type="ORF">TvY486_0017440</name>
</gene>
<feature type="region of interest" description="Disordered" evidence="1">
    <location>
        <begin position="301"/>
        <end position="322"/>
    </location>
</feature>
<sequence>MESATYQVKRLQRVLDQLDPHIPLAPDDNRELFWALANTTAIASRVAEMRGRHRPAAEGEAALPSGSDEFASKHQAVHEYSQKSMGGHPAMAGHKASLWKEAMESLNDVVDVVGAECTVESRPGVSLAQTQNEWDRETVASVARKHNISIQELRAHNPQLSPFSDEVVLPENTYIKLRAQRTLTRASEDVCSTVTYEGRGADITMLDDVMSAAECPMPLAPLPAAQEERSRAALTKRQMALHQPTKMRSRAASESTESLQGPLLTLPTPSPVRRRPAQGNEESVAPDMCRDVYEKSIHRHDGSSVVQTCDGPRDDSCNIIPN</sequence>